<organism evidence="2 3">
    <name type="scientific">Candidatus Lloydbacteria bacterium RIFCSPHIGHO2_01_FULL_49_22</name>
    <dbReference type="NCBI Taxonomy" id="1798658"/>
    <lineage>
        <taxon>Bacteria</taxon>
        <taxon>Candidatus Lloydiibacteriota</taxon>
    </lineage>
</organism>
<keyword evidence="1" id="KW-0812">Transmembrane</keyword>
<dbReference type="EMBL" id="MHLI01000005">
    <property type="protein sequence ID" value="OGZ06092.1"/>
    <property type="molecule type" value="Genomic_DNA"/>
</dbReference>
<sequence length="146" mass="15211">MGSHGASGAPSQDAFFACEAYTILMKLEKKKVIVLGKVGIIVSLIILIFAFILPWYPSTGVTAGSCTAEAKICPDGSAVGRTGPDCTFDRCPNEQITFAITNGVSDVPKASTAEGLVVTCTADARSCPDGSFSLRLPPDCNFAPCE</sequence>
<evidence type="ECO:0000256" key="1">
    <source>
        <dbReference type="SAM" id="Phobius"/>
    </source>
</evidence>
<reference evidence="2 3" key="1">
    <citation type="journal article" date="2016" name="Nat. Commun.">
        <title>Thousands of microbial genomes shed light on interconnected biogeochemical processes in an aquifer system.</title>
        <authorList>
            <person name="Anantharaman K."/>
            <person name="Brown C.T."/>
            <person name="Hug L.A."/>
            <person name="Sharon I."/>
            <person name="Castelle C.J."/>
            <person name="Probst A.J."/>
            <person name="Thomas B.C."/>
            <person name="Singh A."/>
            <person name="Wilkins M.J."/>
            <person name="Karaoz U."/>
            <person name="Brodie E.L."/>
            <person name="Williams K.H."/>
            <person name="Hubbard S.S."/>
            <person name="Banfield J.F."/>
        </authorList>
    </citation>
    <scope>NUCLEOTIDE SEQUENCE [LARGE SCALE GENOMIC DNA]</scope>
</reference>
<dbReference type="AlphaFoldDB" id="A0A1G2CY01"/>
<protein>
    <submittedName>
        <fullName evidence="2">Uncharacterized protein</fullName>
    </submittedName>
</protein>
<comment type="caution">
    <text evidence="2">The sequence shown here is derived from an EMBL/GenBank/DDBJ whole genome shotgun (WGS) entry which is preliminary data.</text>
</comment>
<evidence type="ECO:0000313" key="3">
    <source>
        <dbReference type="Proteomes" id="UP000177122"/>
    </source>
</evidence>
<accession>A0A1G2CY01</accession>
<keyword evidence="1" id="KW-0472">Membrane</keyword>
<proteinExistence type="predicted"/>
<feature type="transmembrane region" description="Helical" evidence="1">
    <location>
        <begin position="32"/>
        <end position="56"/>
    </location>
</feature>
<evidence type="ECO:0000313" key="2">
    <source>
        <dbReference type="EMBL" id="OGZ06092.1"/>
    </source>
</evidence>
<gene>
    <name evidence="2" type="ORF">A2845_01605</name>
</gene>
<name>A0A1G2CY01_9BACT</name>
<dbReference type="Proteomes" id="UP000177122">
    <property type="component" value="Unassembled WGS sequence"/>
</dbReference>
<keyword evidence="1" id="KW-1133">Transmembrane helix</keyword>